<sequence length="429" mass="47729">MDVKSLQRGGTSSTNVKRNANAATGGNTSTGSSWVKGPWGVCFPPQLHVNVQQLTDRLKLEPAPKLSNNNKNRNTSPTSVSSSNSSPSTTSSTTTKHKNKSSRHHHHHQNQHQQNEQHQCVSNNHSERGYEFEHKEDTEGNIYVMPLEQAAAFAFSDDDSEASWSSQNAVKFNKKLKPKVADHGLSACASKEARTLADPAAYEWEHAWGTKPSDSSTGSREDTAEHRAPSSKDNNHNSNGRSAWHSEKRDESEQPVPSPSAVLSNESQMWSLNLDMTDQDEYSELQPTSGTKSIKSTSGSTLAVATTRSESLNTQQSHIGKQRKSVRFTEPLVTCQYFRPKTRPEDVSLLYFDEDELELLEEDRENTSRDQFEMIAQELSENRLRISIAYQNRWRDHQRRRSGHSSAAATTSVSASSSNLLVTNSTSDV</sequence>
<evidence type="ECO:0000256" key="1">
    <source>
        <dbReference type="SAM" id="MobiDB-lite"/>
    </source>
</evidence>
<protein>
    <submittedName>
        <fullName evidence="2">Uncharacterized protein</fullName>
    </submittedName>
</protein>
<gene>
    <name evidence="2" type="ORF">SEMRO_209_G087370.1</name>
</gene>
<accession>A0A9N8H893</accession>
<dbReference type="AlphaFoldDB" id="A0A9N8H893"/>
<feature type="compositionally biased region" description="Polar residues" evidence="1">
    <location>
        <begin position="8"/>
        <end position="33"/>
    </location>
</feature>
<proteinExistence type="predicted"/>
<feature type="compositionally biased region" description="Basic and acidic residues" evidence="1">
    <location>
        <begin position="219"/>
        <end position="235"/>
    </location>
</feature>
<comment type="caution">
    <text evidence="2">The sequence shown here is derived from an EMBL/GenBank/DDBJ whole genome shotgun (WGS) entry which is preliminary data.</text>
</comment>
<feature type="compositionally biased region" description="Low complexity" evidence="1">
    <location>
        <begin position="72"/>
        <end position="94"/>
    </location>
</feature>
<evidence type="ECO:0000313" key="3">
    <source>
        <dbReference type="Proteomes" id="UP001153069"/>
    </source>
</evidence>
<feature type="region of interest" description="Disordered" evidence="1">
    <location>
        <begin position="207"/>
        <end position="264"/>
    </location>
</feature>
<feature type="compositionally biased region" description="Polar residues" evidence="1">
    <location>
        <begin position="303"/>
        <end position="319"/>
    </location>
</feature>
<feature type="region of interest" description="Disordered" evidence="1">
    <location>
        <begin position="61"/>
        <end position="121"/>
    </location>
</feature>
<feature type="region of interest" description="Disordered" evidence="1">
    <location>
        <begin position="282"/>
        <end position="323"/>
    </location>
</feature>
<name>A0A9N8H893_9STRA</name>
<feature type="compositionally biased region" description="Low complexity" evidence="1">
    <location>
        <begin position="288"/>
        <end position="301"/>
    </location>
</feature>
<evidence type="ECO:0000313" key="2">
    <source>
        <dbReference type="EMBL" id="CAB9504806.1"/>
    </source>
</evidence>
<feature type="region of interest" description="Disordered" evidence="1">
    <location>
        <begin position="1"/>
        <end position="34"/>
    </location>
</feature>
<dbReference type="Proteomes" id="UP001153069">
    <property type="component" value="Unassembled WGS sequence"/>
</dbReference>
<keyword evidence="3" id="KW-1185">Reference proteome</keyword>
<feature type="compositionally biased region" description="Low complexity" evidence="1">
    <location>
        <begin position="405"/>
        <end position="429"/>
    </location>
</feature>
<organism evidence="2 3">
    <name type="scientific">Seminavis robusta</name>
    <dbReference type="NCBI Taxonomy" id="568900"/>
    <lineage>
        <taxon>Eukaryota</taxon>
        <taxon>Sar</taxon>
        <taxon>Stramenopiles</taxon>
        <taxon>Ochrophyta</taxon>
        <taxon>Bacillariophyta</taxon>
        <taxon>Bacillariophyceae</taxon>
        <taxon>Bacillariophycidae</taxon>
        <taxon>Naviculales</taxon>
        <taxon>Naviculaceae</taxon>
        <taxon>Seminavis</taxon>
    </lineage>
</organism>
<feature type="compositionally biased region" description="Basic residues" evidence="1">
    <location>
        <begin position="95"/>
        <end position="110"/>
    </location>
</feature>
<dbReference type="EMBL" id="CAICTM010000208">
    <property type="protein sequence ID" value="CAB9504806.1"/>
    <property type="molecule type" value="Genomic_DNA"/>
</dbReference>
<reference evidence="2" key="1">
    <citation type="submission" date="2020-06" db="EMBL/GenBank/DDBJ databases">
        <authorList>
            <consortium name="Plant Systems Biology data submission"/>
        </authorList>
    </citation>
    <scope>NUCLEOTIDE SEQUENCE</scope>
    <source>
        <strain evidence="2">D6</strain>
    </source>
</reference>
<feature type="region of interest" description="Disordered" evidence="1">
    <location>
        <begin position="395"/>
        <end position="429"/>
    </location>
</feature>